<dbReference type="EMBL" id="JABBWK010000162">
    <property type="protein sequence ID" value="KAG1889085.1"/>
    <property type="molecule type" value="Genomic_DNA"/>
</dbReference>
<evidence type="ECO:0000313" key="2">
    <source>
        <dbReference type="Proteomes" id="UP001195769"/>
    </source>
</evidence>
<keyword evidence="2" id="KW-1185">Reference proteome</keyword>
<name>A0AAD4DS60_9AGAM</name>
<feature type="non-terminal residue" evidence="1">
    <location>
        <position position="1"/>
    </location>
</feature>
<proteinExistence type="predicted"/>
<reference evidence="1" key="1">
    <citation type="journal article" date="2020" name="New Phytol.">
        <title>Comparative genomics reveals dynamic genome evolution in host specialist ectomycorrhizal fungi.</title>
        <authorList>
            <person name="Lofgren L.A."/>
            <person name="Nguyen N.H."/>
            <person name="Vilgalys R."/>
            <person name="Ruytinx J."/>
            <person name="Liao H.L."/>
            <person name="Branco S."/>
            <person name="Kuo A."/>
            <person name="LaButti K."/>
            <person name="Lipzen A."/>
            <person name="Andreopoulos W."/>
            <person name="Pangilinan J."/>
            <person name="Riley R."/>
            <person name="Hundley H."/>
            <person name="Na H."/>
            <person name="Barry K."/>
            <person name="Grigoriev I.V."/>
            <person name="Stajich J.E."/>
            <person name="Kennedy P.G."/>
        </authorList>
    </citation>
    <scope>NUCLEOTIDE SEQUENCE</scope>
    <source>
        <strain evidence="1">FC203</strain>
    </source>
</reference>
<evidence type="ECO:0000313" key="1">
    <source>
        <dbReference type="EMBL" id="KAG1889085.1"/>
    </source>
</evidence>
<feature type="non-terminal residue" evidence="1">
    <location>
        <position position="89"/>
    </location>
</feature>
<protein>
    <recommendedName>
        <fullName evidence="3">C2H2-type domain-containing protein</fullName>
    </recommendedName>
</protein>
<comment type="caution">
    <text evidence="1">The sequence shown here is derived from an EMBL/GenBank/DDBJ whole genome shotgun (WGS) entry which is preliminary data.</text>
</comment>
<evidence type="ECO:0008006" key="3">
    <source>
        <dbReference type="Google" id="ProtNLM"/>
    </source>
</evidence>
<gene>
    <name evidence="1" type="ORF">F5891DRAFT_934057</name>
</gene>
<dbReference type="Proteomes" id="UP001195769">
    <property type="component" value="Unassembled WGS sequence"/>
</dbReference>
<dbReference type="RefSeq" id="XP_041217404.1">
    <property type="nucleotide sequence ID" value="XM_041374009.1"/>
</dbReference>
<organism evidence="1 2">
    <name type="scientific">Suillus fuscotomentosus</name>
    <dbReference type="NCBI Taxonomy" id="1912939"/>
    <lineage>
        <taxon>Eukaryota</taxon>
        <taxon>Fungi</taxon>
        <taxon>Dikarya</taxon>
        <taxon>Basidiomycota</taxon>
        <taxon>Agaricomycotina</taxon>
        <taxon>Agaricomycetes</taxon>
        <taxon>Agaricomycetidae</taxon>
        <taxon>Boletales</taxon>
        <taxon>Suillineae</taxon>
        <taxon>Suillaceae</taxon>
        <taxon>Suillus</taxon>
    </lineage>
</organism>
<accession>A0AAD4DS60</accession>
<dbReference type="AlphaFoldDB" id="A0AAD4DS60"/>
<sequence>VRACGWTNQPCGLFVEMDQARIAYHLLHWHGVQPTDTAVCKFEDCSRSEAMLSLGRHIESVHYTTSYECPYCGGRHSRSDSSYRHQATC</sequence>
<dbReference type="GeneID" id="64668307"/>